<reference evidence="2" key="1">
    <citation type="journal article" date="2017" name="Nat. Commun.">
        <title>The North American bullfrog draft genome provides insight into hormonal regulation of long noncoding RNA.</title>
        <authorList>
            <person name="Hammond S.A."/>
            <person name="Warren R.L."/>
            <person name="Vandervalk B.P."/>
            <person name="Kucuk E."/>
            <person name="Khan H."/>
            <person name="Gibb E.A."/>
            <person name="Pandoh P."/>
            <person name="Kirk H."/>
            <person name="Zhao Y."/>
            <person name="Jones M."/>
            <person name="Mungall A.J."/>
            <person name="Coope R."/>
            <person name="Pleasance S."/>
            <person name="Moore R.A."/>
            <person name="Holt R.A."/>
            <person name="Round J.M."/>
            <person name="Ohora S."/>
            <person name="Walle B.V."/>
            <person name="Veldhoen N."/>
            <person name="Helbing C.C."/>
            <person name="Birol I."/>
        </authorList>
    </citation>
    <scope>NUCLEOTIDE SEQUENCE [LARGE SCALE GENOMIC DNA]</scope>
</reference>
<dbReference type="AlphaFoldDB" id="A0A2G9RXY7"/>
<keyword evidence="2" id="KW-1185">Reference proteome</keyword>
<gene>
    <name evidence="1" type="ORF">AB205_0083380</name>
</gene>
<evidence type="ECO:0000313" key="2">
    <source>
        <dbReference type="Proteomes" id="UP000228934"/>
    </source>
</evidence>
<dbReference type="EMBL" id="KV931512">
    <property type="protein sequence ID" value="PIO32081.1"/>
    <property type="molecule type" value="Genomic_DNA"/>
</dbReference>
<dbReference type="Proteomes" id="UP000228934">
    <property type="component" value="Unassembled WGS sequence"/>
</dbReference>
<dbReference type="OrthoDB" id="528704at2759"/>
<feature type="non-terminal residue" evidence="1">
    <location>
        <position position="1"/>
    </location>
</feature>
<protein>
    <submittedName>
        <fullName evidence="1">Uncharacterized protein</fullName>
    </submittedName>
</protein>
<name>A0A2G9RXY7_AQUCT</name>
<proteinExistence type="predicted"/>
<evidence type="ECO:0000313" key="1">
    <source>
        <dbReference type="EMBL" id="PIO32081.1"/>
    </source>
</evidence>
<organism evidence="1 2">
    <name type="scientific">Aquarana catesbeiana</name>
    <name type="common">American bullfrog</name>
    <name type="synonym">Rana catesbeiana</name>
    <dbReference type="NCBI Taxonomy" id="8400"/>
    <lineage>
        <taxon>Eukaryota</taxon>
        <taxon>Metazoa</taxon>
        <taxon>Chordata</taxon>
        <taxon>Craniata</taxon>
        <taxon>Vertebrata</taxon>
        <taxon>Euteleostomi</taxon>
        <taxon>Amphibia</taxon>
        <taxon>Batrachia</taxon>
        <taxon>Anura</taxon>
        <taxon>Neobatrachia</taxon>
        <taxon>Ranoidea</taxon>
        <taxon>Ranidae</taxon>
        <taxon>Aquarana</taxon>
    </lineage>
</organism>
<accession>A0A2G9RXY7</accession>
<sequence>CAFELASKFDFFNQRHVLNKGHHTPVTNHSSCFRRSGCEALGYWWSPGMVCPVCGGEGDRAQSSFYFRLPYLTPNTHRAAGPPVSLWSPLSELLNKEP</sequence>